<evidence type="ECO:0000313" key="4">
    <source>
        <dbReference type="Proteomes" id="UP001595823"/>
    </source>
</evidence>
<protein>
    <submittedName>
        <fullName evidence="3">Uncharacterized protein</fullName>
    </submittedName>
</protein>
<dbReference type="EMBL" id="JBHSDK010000010">
    <property type="protein sequence ID" value="MFC4334889.1"/>
    <property type="molecule type" value="Genomic_DNA"/>
</dbReference>
<keyword evidence="2" id="KW-0812">Transmembrane</keyword>
<keyword evidence="2" id="KW-0472">Membrane</keyword>
<gene>
    <name evidence="3" type="ORF">ACFPET_06725</name>
</gene>
<keyword evidence="2" id="KW-1133">Transmembrane helix</keyword>
<accession>A0ABV8TVQ7</accession>
<feature type="compositionally biased region" description="Acidic residues" evidence="1">
    <location>
        <begin position="113"/>
        <end position="124"/>
    </location>
</feature>
<evidence type="ECO:0000313" key="3">
    <source>
        <dbReference type="EMBL" id="MFC4334889.1"/>
    </source>
</evidence>
<reference evidence="4" key="1">
    <citation type="journal article" date="2019" name="Int. J. Syst. Evol. Microbiol.">
        <title>The Global Catalogue of Microorganisms (GCM) 10K type strain sequencing project: providing services to taxonomists for standard genome sequencing and annotation.</title>
        <authorList>
            <consortium name="The Broad Institute Genomics Platform"/>
            <consortium name="The Broad Institute Genome Sequencing Center for Infectious Disease"/>
            <person name="Wu L."/>
            <person name="Ma J."/>
        </authorList>
    </citation>
    <scope>NUCLEOTIDE SEQUENCE [LARGE SCALE GENOMIC DNA]</scope>
    <source>
        <strain evidence="4">IBRC-M 10908</strain>
    </source>
</reference>
<name>A0ABV8TVQ7_9ACTN</name>
<dbReference type="RefSeq" id="WP_380619027.1">
    <property type="nucleotide sequence ID" value="NZ_JBHSDK010000010.1"/>
</dbReference>
<comment type="caution">
    <text evidence="3">The sequence shown here is derived from an EMBL/GenBank/DDBJ whole genome shotgun (WGS) entry which is preliminary data.</text>
</comment>
<feature type="transmembrane region" description="Helical" evidence="2">
    <location>
        <begin position="58"/>
        <end position="80"/>
    </location>
</feature>
<keyword evidence="4" id="KW-1185">Reference proteome</keyword>
<dbReference type="Proteomes" id="UP001595823">
    <property type="component" value="Unassembled WGS sequence"/>
</dbReference>
<organism evidence="3 4">
    <name type="scientific">Salininema proteolyticum</name>
    <dbReference type="NCBI Taxonomy" id="1607685"/>
    <lineage>
        <taxon>Bacteria</taxon>
        <taxon>Bacillati</taxon>
        <taxon>Actinomycetota</taxon>
        <taxon>Actinomycetes</taxon>
        <taxon>Glycomycetales</taxon>
        <taxon>Glycomycetaceae</taxon>
        <taxon>Salininema</taxon>
    </lineage>
</organism>
<feature type="region of interest" description="Disordered" evidence="1">
    <location>
        <begin position="102"/>
        <end position="124"/>
    </location>
</feature>
<evidence type="ECO:0000256" key="1">
    <source>
        <dbReference type="SAM" id="MobiDB-lite"/>
    </source>
</evidence>
<evidence type="ECO:0000256" key="2">
    <source>
        <dbReference type="SAM" id="Phobius"/>
    </source>
</evidence>
<proteinExistence type="predicted"/>
<sequence>MGFCRKSPASVKDSLAESARHFKDAAVSAGGQARDAATPRVQMVVNKLGVPRKKKTNWPAVAAAVSIGAVLAGAVTYLAYRRRTERIGEQLLADEILDDTGSWDRVDASGAENDAEEEVPSEAK</sequence>